<dbReference type="InterPro" id="IPR000182">
    <property type="entry name" value="GNAT_dom"/>
</dbReference>
<name>A0A9W6UGQ3_9ACTN</name>
<dbReference type="PROSITE" id="PS51186">
    <property type="entry name" value="GNAT"/>
    <property type="match status" value="1"/>
</dbReference>
<dbReference type="GO" id="GO:0005737">
    <property type="term" value="C:cytoplasm"/>
    <property type="evidence" value="ECO:0007669"/>
    <property type="project" value="TreeGrafter"/>
</dbReference>
<dbReference type="InterPro" id="IPR051908">
    <property type="entry name" value="Ribosomal_N-acetyltransferase"/>
</dbReference>
<dbReference type="EMBL" id="BSQG01000003">
    <property type="protein sequence ID" value="GLU47911.1"/>
    <property type="molecule type" value="Genomic_DNA"/>
</dbReference>
<dbReference type="InterPro" id="IPR016181">
    <property type="entry name" value="Acyl_CoA_acyltransferase"/>
</dbReference>
<dbReference type="SUPFAM" id="SSF55729">
    <property type="entry name" value="Acyl-CoA N-acyltransferases (Nat)"/>
    <property type="match status" value="1"/>
</dbReference>
<dbReference type="GO" id="GO:1990189">
    <property type="term" value="F:protein N-terminal-serine acetyltransferase activity"/>
    <property type="evidence" value="ECO:0007669"/>
    <property type="project" value="TreeGrafter"/>
</dbReference>
<sequence>MGAVPDHGEAARVVPTANRFDRREHPLNPDPIWPSVILETDRLVLRAFTADDVDDVYRAANDPVTQRWVPLPEPGRRPYTRSDAEEWCTVIAPHMRASGDGQQWAVVIRDTGEFAGAFGLVRTLWRARTTEIGYWTAPWVRGKGVATEAVAVIARWALLEQSFERVEIKAATANTASRRVAEKTGFLYEGTERSAMPLHEGRVDLAVYGLVRADLTHSDS</sequence>
<dbReference type="PANTHER" id="PTHR43441:SF10">
    <property type="entry name" value="ACETYLTRANSFERASE"/>
    <property type="match status" value="1"/>
</dbReference>
<dbReference type="GO" id="GO:0008999">
    <property type="term" value="F:protein-N-terminal-alanine acetyltransferase activity"/>
    <property type="evidence" value="ECO:0007669"/>
    <property type="project" value="TreeGrafter"/>
</dbReference>
<evidence type="ECO:0000313" key="2">
    <source>
        <dbReference type="EMBL" id="GLU47911.1"/>
    </source>
</evidence>
<evidence type="ECO:0000313" key="3">
    <source>
        <dbReference type="Proteomes" id="UP001165092"/>
    </source>
</evidence>
<accession>A0A9W6UGQ3</accession>
<feature type="domain" description="N-acetyltransferase" evidence="1">
    <location>
        <begin position="43"/>
        <end position="214"/>
    </location>
</feature>
<comment type="caution">
    <text evidence="2">The sequence shown here is derived from an EMBL/GenBank/DDBJ whole genome shotgun (WGS) entry which is preliminary data.</text>
</comment>
<keyword evidence="3" id="KW-1185">Reference proteome</keyword>
<dbReference type="Gene3D" id="3.40.630.30">
    <property type="match status" value="1"/>
</dbReference>
<protein>
    <submittedName>
        <fullName evidence="2">Acetyltransferase</fullName>
    </submittedName>
</protein>
<reference evidence="2" key="1">
    <citation type="submission" date="2023-02" db="EMBL/GenBank/DDBJ databases">
        <title>Nocardiopsis ansamitocini NBRC 112285.</title>
        <authorList>
            <person name="Ichikawa N."/>
            <person name="Sato H."/>
            <person name="Tonouchi N."/>
        </authorList>
    </citation>
    <scope>NUCLEOTIDE SEQUENCE</scope>
    <source>
        <strain evidence="2">NBRC 112285</strain>
    </source>
</reference>
<gene>
    <name evidence="2" type="ORF">Nans01_22620</name>
</gene>
<evidence type="ECO:0000259" key="1">
    <source>
        <dbReference type="PROSITE" id="PS51186"/>
    </source>
</evidence>
<dbReference type="PANTHER" id="PTHR43441">
    <property type="entry name" value="RIBOSOMAL-PROTEIN-SERINE ACETYLTRANSFERASE"/>
    <property type="match status" value="1"/>
</dbReference>
<dbReference type="AlphaFoldDB" id="A0A9W6UGQ3"/>
<organism evidence="2 3">
    <name type="scientific">Nocardiopsis ansamitocini</name>
    <dbReference type="NCBI Taxonomy" id="1670832"/>
    <lineage>
        <taxon>Bacteria</taxon>
        <taxon>Bacillati</taxon>
        <taxon>Actinomycetota</taxon>
        <taxon>Actinomycetes</taxon>
        <taxon>Streptosporangiales</taxon>
        <taxon>Nocardiopsidaceae</taxon>
        <taxon>Nocardiopsis</taxon>
    </lineage>
</organism>
<dbReference type="Pfam" id="PF13302">
    <property type="entry name" value="Acetyltransf_3"/>
    <property type="match status" value="1"/>
</dbReference>
<dbReference type="Proteomes" id="UP001165092">
    <property type="component" value="Unassembled WGS sequence"/>
</dbReference>
<proteinExistence type="predicted"/>